<feature type="transmembrane region" description="Helical" evidence="2">
    <location>
        <begin position="130"/>
        <end position="152"/>
    </location>
</feature>
<evidence type="ECO:0000256" key="2">
    <source>
        <dbReference type="SAM" id="Phobius"/>
    </source>
</evidence>
<dbReference type="RefSeq" id="WP_166534410.1">
    <property type="nucleotide sequence ID" value="NZ_VNHW01000012.1"/>
</dbReference>
<dbReference type="PROSITE" id="PS51318">
    <property type="entry name" value="TAT"/>
    <property type="match status" value="1"/>
</dbReference>
<dbReference type="Proteomes" id="UP000322499">
    <property type="component" value="Unassembled WGS sequence"/>
</dbReference>
<feature type="region of interest" description="Disordered" evidence="1">
    <location>
        <begin position="161"/>
        <end position="206"/>
    </location>
</feature>
<dbReference type="InterPro" id="IPR019051">
    <property type="entry name" value="Trp_biosyn_TM_oprn/chp"/>
</dbReference>
<dbReference type="InterPro" id="IPR006311">
    <property type="entry name" value="TAT_signal"/>
</dbReference>
<sequence>MSATSRRELATAVAGGVVAGALALSAAGQQWAGVTVERRAPFPPVAGALSGTDAAPLVPAAGLVLLAAALALLAVRGAGRIAVGVAMAAAGVALLWAGVRVLAGGVADAAADLPGFSGGDVTSTAVDVTVGWPALAVVAGVLAAAVGVLVAVRGRSWPGMGQRYERSSAPARERSAEDRADDAWKALDRGEDPTDPAPGAPVDRRA</sequence>
<dbReference type="EMBL" id="VNHW01000012">
    <property type="protein sequence ID" value="TYP84914.1"/>
    <property type="molecule type" value="Genomic_DNA"/>
</dbReference>
<gene>
    <name evidence="3" type="ORF">BD833_11229</name>
</gene>
<name>A0A5S5CPI8_9ACTN</name>
<feature type="transmembrane region" description="Helical" evidence="2">
    <location>
        <begin position="82"/>
        <end position="103"/>
    </location>
</feature>
<keyword evidence="2" id="KW-0472">Membrane</keyword>
<reference evidence="3 4" key="1">
    <citation type="submission" date="2019-07" db="EMBL/GenBank/DDBJ databases">
        <title>Genomic Encyclopedia of Archaeal and Bacterial Type Strains, Phase II (KMG-II): from individual species to whole genera.</title>
        <authorList>
            <person name="Goeker M."/>
        </authorList>
    </citation>
    <scope>NUCLEOTIDE SEQUENCE [LARGE SCALE GENOMIC DNA]</scope>
    <source>
        <strain evidence="3 4">DSM 46842</strain>
    </source>
</reference>
<evidence type="ECO:0000313" key="3">
    <source>
        <dbReference type="EMBL" id="TYP84914.1"/>
    </source>
</evidence>
<feature type="transmembrane region" description="Helical" evidence="2">
    <location>
        <begin position="56"/>
        <end position="75"/>
    </location>
</feature>
<accession>A0A5S5CPI8</accession>
<protein>
    <submittedName>
        <fullName evidence="3">Putative membrane protein (TIGR02234 family)</fullName>
    </submittedName>
</protein>
<keyword evidence="2" id="KW-0812">Transmembrane</keyword>
<organism evidence="3 4">
    <name type="scientific">Blastococcus xanthinilyticus</name>
    <dbReference type="NCBI Taxonomy" id="1564164"/>
    <lineage>
        <taxon>Bacteria</taxon>
        <taxon>Bacillati</taxon>
        <taxon>Actinomycetota</taxon>
        <taxon>Actinomycetes</taxon>
        <taxon>Geodermatophilales</taxon>
        <taxon>Geodermatophilaceae</taxon>
        <taxon>Blastococcus</taxon>
    </lineage>
</organism>
<evidence type="ECO:0000256" key="1">
    <source>
        <dbReference type="SAM" id="MobiDB-lite"/>
    </source>
</evidence>
<dbReference type="AlphaFoldDB" id="A0A5S5CPI8"/>
<keyword evidence="2" id="KW-1133">Transmembrane helix</keyword>
<comment type="caution">
    <text evidence="3">The sequence shown here is derived from an EMBL/GenBank/DDBJ whole genome shotgun (WGS) entry which is preliminary data.</text>
</comment>
<keyword evidence="4" id="KW-1185">Reference proteome</keyword>
<evidence type="ECO:0000313" key="4">
    <source>
        <dbReference type="Proteomes" id="UP000322499"/>
    </source>
</evidence>
<dbReference type="Pfam" id="PF09534">
    <property type="entry name" value="Trp_oprn_chp"/>
    <property type="match status" value="1"/>
</dbReference>
<feature type="compositionally biased region" description="Basic and acidic residues" evidence="1">
    <location>
        <begin position="163"/>
        <end position="192"/>
    </location>
</feature>
<proteinExistence type="predicted"/>